<dbReference type="SUPFAM" id="SSF52540">
    <property type="entry name" value="P-loop containing nucleoside triphosphate hydrolases"/>
    <property type="match status" value="2"/>
</dbReference>
<evidence type="ECO:0000259" key="3">
    <source>
        <dbReference type="PROSITE" id="PS50893"/>
    </source>
</evidence>
<keyword evidence="1" id="KW-0547">Nucleotide-binding</keyword>
<dbReference type="InterPro" id="IPR003439">
    <property type="entry name" value="ABC_transporter-like_ATP-bd"/>
</dbReference>
<dbReference type="PROSITE" id="PS50893">
    <property type="entry name" value="ABC_TRANSPORTER_2"/>
    <property type="match status" value="2"/>
</dbReference>
<dbReference type="InterPro" id="IPR003593">
    <property type="entry name" value="AAA+_ATPase"/>
</dbReference>
<dbReference type="Proteomes" id="UP000005223">
    <property type="component" value="Chromosome"/>
</dbReference>
<name>O27730_METTH</name>
<dbReference type="EMBL" id="AE000666">
    <property type="protein sequence ID" value="AAB86167.1"/>
    <property type="molecule type" value="Genomic_DNA"/>
</dbReference>
<evidence type="ECO:0000259" key="4">
    <source>
        <dbReference type="PROSITE" id="PS51379"/>
    </source>
</evidence>
<dbReference type="FunFam" id="3.40.50.300:FF:001546">
    <property type="entry name" value="RNase L inhibitor homolog"/>
    <property type="match status" value="1"/>
</dbReference>
<feature type="domain" description="4Fe-4S ferredoxin-type" evidence="4">
    <location>
        <begin position="74"/>
        <end position="103"/>
    </location>
</feature>
<dbReference type="EnsemblBacteria" id="AAB86167">
    <property type="protein sequence ID" value="AAB86167"/>
    <property type="gene ID" value="MTH_1695"/>
</dbReference>
<gene>
    <name evidence="5" type="ordered locus">MTH_1695</name>
</gene>
<dbReference type="SUPFAM" id="SSF54862">
    <property type="entry name" value="4Fe-4S ferredoxins"/>
    <property type="match status" value="1"/>
</dbReference>
<feature type="domain" description="ABC transporter" evidence="3">
    <location>
        <begin position="98"/>
        <end position="344"/>
    </location>
</feature>
<dbReference type="SMART" id="SM00382">
    <property type="entry name" value="AAA"/>
    <property type="match status" value="2"/>
</dbReference>
<dbReference type="Pfam" id="PF04068">
    <property type="entry name" value="Fer4_RLI"/>
    <property type="match status" value="1"/>
</dbReference>
<sequence>MRFPPCLSNLINRRNHNHSRTDFFIPVSMVIKLTRISILDHDRCQPKKCNYVCIEYCPGVRMDEDTITIDEKTKKPIISEELCSGCGICTKRCPFKAISVINLPEALENPVHRYGQNQFELFGIPAVTSGDVVGLIGPNGIGKSTIVRILSGELRPNLGDFQDPPGWDEIINHFRGSQLQNYFQRLSKGEISVVHKPQMVDRIPRYVKGKVEDLLTGIDSDRTDEVIETLEIREIMGREISNLSGGELQSVAIAAAALREADFYYFDEPTSWLDVRQRLNAVKVIRSLAEAGKSVMVIEHDMAALDAMSDYVHILYGKPGAYGVVSNRRGVRVGINTYIRGFLREENVRFRKHEIEFKVKPPRVGEAGDILAEYTALSRAYPEFKLDVDEGTIYLNEVITAFGPNGIGKTTFAKILAGVEKPDEGKVKKKIKISYKPQYLSSDYTGTVEEFLYANAPSYGSNLFKSEIMRPFNLEEILDKPVSGLSGGELQRLAVAVALSREADLYVLDEPTAFLDVEQRLMAAKAIRRIIEGSNSSAMIIDHDIIFIDYVSDRAMVFSGMPGVEGHASAPTELRDAMNAFLGEVGITFRRDKETRRPRVNKPGSFLDREQKELGEYYYLKTE</sequence>
<reference evidence="5 6" key="1">
    <citation type="journal article" date="1997" name="J. Bacteriol.">
        <title>Complete genome sequence of Methanobacterium thermoautotrophicum deltaH: functional analysis and comparative genomics.</title>
        <authorList>
            <person name="Smith D.R."/>
            <person name="Doucette-Stamm L.A."/>
            <person name="Deloughery C."/>
            <person name="Lee H.-M."/>
            <person name="Dubois J."/>
            <person name="Aldredge T."/>
            <person name="Bashirzadeh R."/>
            <person name="Blakely D."/>
            <person name="Cook R."/>
            <person name="Gilbert K."/>
            <person name="Harrison D."/>
            <person name="Hoang L."/>
            <person name="Keagle P."/>
            <person name="Lumm W."/>
            <person name="Pothier B."/>
            <person name="Qiu D."/>
            <person name="Spadafora R."/>
            <person name="Vicare R."/>
            <person name="Wang Y."/>
            <person name="Wierzbowski J."/>
            <person name="Gibson R."/>
            <person name="Jiwani N."/>
            <person name="Caruso A."/>
            <person name="Bush D."/>
            <person name="Safer H."/>
            <person name="Patwell D."/>
            <person name="Prabhakar S."/>
            <person name="McDougall S."/>
            <person name="Shimer G."/>
            <person name="Goyal A."/>
            <person name="Pietrovski S."/>
            <person name="Church G.M."/>
            <person name="Daniels C.J."/>
            <person name="Mao J.-i."/>
            <person name="Rice P."/>
            <person name="Nolling J."/>
            <person name="Reeve J.N."/>
        </authorList>
    </citation>
    <scope>NUCLEOTIDE SEQUENCE [LARGE SCALE GENOMIC DNA]</scope>
    <source>
        <strain evidence="6">ATCC 29096 / DSM 1053 / JCM 10044 / NBRC 100330 / Delta H</strain>
    </source>
</reference>
<dbReference type="Gene3D" id="3.40.50.300">
    <property type="entry name" value="P-loop containing nucleotide triphosphate hydrolases"/>
    <property type="match status" value="2"/>
</dbReference>
<dbReference type="InParanoid" id="O27730"/>
<dbReference type="NCBIfam" id="NF009945">
    <property type="entry name" value="PRK13409.1"/>
    <property type="match status" value="1"/>
</dbReference>
<evidence type="ECO:0000256" key="2">
    <source>
        <dbReference type="ARBA" id="ARBA00022840"/>
    </source>
</evidence>
<dbReference type="GO" id="GO:0005524">
    <property type="term" value="F:ATP binding"/>
    <property type="evidence" value="ECO:0007669"/>
    <property type="project" value="UniProtKB-KW"/>
</dbReference>
<dbReference type="InterPro" id="IPR007209">
    <property type="entry name" value="RNaseL-inhib-like_metal-bd_dom"/>
</dbReference>
<dbReference type="Pfam" id="PF00005">
    <property type="entry name" value="ABC_tran"/>
    <property type="match status" value="2"/>
</dbReference>
<dbReference type="InterPro" id="IPR013283">
    <property type="entry name" value="RLI1"/>
</dbReference>
<evidence type="ECO:0000313" key="6">
    <source>
        <dbReference type="Proteomes" id="UP000005223"/>
    </source>
</evidence>
<dbReference type="GO" id="GO:0016887">
    <property type="term" value="F:ATP hydrolysis activity"/>
    <property type="evidence" value="ECO:0007669"/>
    <property type="project" value="InterPro"/>
</dbReference>
<dbReference type="PIR" id="F69093">
    <property type="entry name" value="F69093"/>
</dbReference>
<dbReference type="PaxDb" id="187420-MTH_1695"/>
<dbReference type="PROSITE" id="PS00198">
    <property type="entry name" value="4FE4S_FER_1"/>
    <property type="match status" value="1"/>
</dbReference>
<feature type="domain" description="4Fe-4S ferredoxin-type" evidence="4">
    <location>
        <begin position="34"/>
        <end position="65"/>
    </location>
</feature>
<keyword evidence="6" id="KW-1185">Reference proteome</keyword>
<protein>
    <submittedName>
        <fullName evidence="5">RNase L inhibitor</fullName>
    </submittedName>
</protein>
<dbReference type="PRINTS" id="PR01868">
    <property type="entry name" value="ABCEFAMILY"/>
</dbReference>
<proteinExistence type="predicted"/>
<dbReference type="HOGENOM" id="CLU_017344_4_1_2"/>
<accession>O27730</accession>
<dbReference type="STRING" id="187420.MTH_1695"/>
<dbReference type="GO" id="GO:0016491">
    <property type="term" value="F:oxidoreductase activity"/>
    <property type="evidence" value="ECO:0007669"/>
    <property type="project" value="UniProtKB-ARBA"/>
</dbReference>
<keyword evidence="2" id="KW-0067">ATP-binding</keyword>
<evidence type="ECO:0000313" key="5">
    <source>
        <dbReference type="EMBL" id="AAB86167.1"/>
    </source>
</evidence>
<dbReference type="PROSITE" id="PS51379">
    <property type="entry name" value="4FE4S_FER_2"/>
    <property type="match status" value="2"/>
</dbReference>
<dbReference type="FunFam" id="3.40.50.300:FF:000152">
    <property type="entry name" value="ATP-binding cassette, sub-family E, member 1"/>
    <property type="match status" value="1"/>
</dbReference>
<dbReference type="InterPro" id="IPR017871">
    <property type="entry name" value="ABC_transporter-like_CS"/>
</dbReference>
<dbReference type="InterPro" id="IPR017900">
    <property type="entry name" value="4Fe4S_Fe_S_CS"/>
</dbReference>
<dbReference type="PATRIC" id="fig|187420.15.peg.1655"/>
<dbReference type="KEGG" id="mth:MTH_1695"/>
<feature type="domain" description="ABC transporter" evidence="3">
    <location>
        <begin position="343"/>
        <end position="585"/>
    </location>
</feature>
<dbReference type="InterPro" id="IPR027417">
    <property type="entry name" value="P-loop_NTPase"/>
</dbReference>
<evidence type="ECO:0000256" key="1">
    <source>
        <dbReference type="ARBA" id="ARBA00022741"/>
    </source>
</evidence>
<dbReference type="Pfam" id="PF00037">
    <property type="entry name" value="Fer4"/>
    <property type="match status" value="1"/>
</dbReference>
<dbReference type="PROSITE" id="PS00211">
    <property type="entry name" value="ABC_TRANSPORTER_1"/>
    <property type="match status" value="1"/>
</dbReference>
<dbReference type="AlphaFoldDB" id="O27730"/>
<organism evidence="5 6">
    <name type="scientific">Methanothermobacter thermautotrophicus (strain ATCC 29096 / DSM 1053 / JCM 10044 / NBRC 100330 / Delta H)</name>
    <name type="common">Methanobacterium thermoautotrophicum</name>
    <dbReference type="NCBI Taxonomy" id="187420"/>
    <lineage>
        <taxon>Archaea</taxon>
        <taxon>Methanobacteriati</taxon>
        <taxon>Methanobacteriota</taxon>
        <taxon>Methanomada group</taxon>
        <taxon>Methanobacteria</taxon>
        <taxon>Methanobacteriales</taxon>
        <taxon>Methanobacteriaceae</taxon>
        <taxon>Methanothermobacter</taxon>
    </lineage>
</organism>
<dbReference type="InterPro" id="IPR017896">
    <property type="entry name" value="4Fe4S_Fe-S-bd"/>
</dbReference>
<dbReference type="FunCoup" id="O27730">
    <property type="interactions" value="206"/>
</dbReference>
<dbReference type="PANTHER" id="PTHR19248">
    <property type="entry name" value="ATP-BINDING TRANSPORT PROTEIN-RELATED"/>
    <property type="match status" value="1"/>
</dbReference>